<feature type="transmembrane region" description="Helical" evidence="1">
    <location>
        <begin position="137"/>
        <end position="158"/>
    </location>
</feature>
<feature type="transmembrane region" description="Helical" evidence="1">
    <location>
        <begin position="108"/>
        <end position="125"/>
    </location>
</feature>
<evidence type="ECO:0000256" key="1">
    <source>
        <dbReference type="SAM" id="Phobius"/>
    </source>
</evidence>
<feature type="transmembrane region" description="Helical" evidence="1">
    <location>
        <begin position="45"/>
        <end position="65"/>
    </location>
</feature>
<dbReference type="InterPro" id="IPR008875">
    <property type="entry name" value="TraX"/>
</dbReference>
<dbReference type="Pfam" id="PF05857">
    <property type="entry name" value="TraX"/>
    <property type="match status" value="1"/>
</dbReference>
<reference evidence="2 3" key="1">
    <citation type="submission" date="2018-08" db="EMBL/GenBank/DDBJ databases">
        <title>A genome reference for cultivated species of the human gut microbiota.</title>
        <authorList>
            <person name="Zou Y."/>
            <person name="Xue W."/>
            <person name="Luo G."/>
        </authorList>
    </citation>
    <scope>NUCLEOTIDE SEQUENCE [LARGE SCALE GENOMIC DNA]</scope>
    <source>
        <strain evidence="2 3">TM10-3</strain>
    </source>
</reference>
<dbReference type="AlphaFoldDB" id="A0A3E4EFD9"/>
<proteinExistence type="predicted"/>
<protein>
    <submittedName>
        <fullName evidence="2">Conjugal transfer protein TraX</fullName>
    </submittedName>
</protein>
<accession>A0A3E4EFD9</accession>
<evidence type="ECO:0000313" key="2">
    <source>
        <dbReference type="EMBL" id="RGI69203.1"/>
    </source>
</evidence>
<keyword evidence="1" id="KW-0472">Membrane</keyword>
<name>A0A3E4EFD9_9FIRM</name>
<dbReference type="EMBL" id="QSOB01000006">
    <property type="protein sequence ID" value="RGI69203.1"/>
    <property type="molecule type" value="Genomic_DNA"/>
</dbReference>
<dbReference type="Proteomes" id="UP000260642">
    <property type="component" value="Unassembled WGS sequence"/>
</dbReference>
<feature type="transmembrane region" description="Helical" evidence="1">
    <location>
        <begin position="235"/>
        <end position="255"/>
    </location>
</feature>
<sequence>MAKSGISGSTLKLIAIFTMLIDHIAATVILQMINNGIGGQTLIDIYWVMRSIGRMAFPVFCFLLVEGFKYTHSREKYAARMFIFALISEIPFDLAINNTVLEFKSNNVFFTLLLGLLAITVLDWLKSVDKIEKASSAVKWFFVTLIRCIVMVSVVLVMMIIAEFVLYCDYGAAGVGCIVMMYLLSSNRDVAFAVAVILLGLFSGTIEFFALFMLIPLRYYNGKRGISLKYVFYAFYPVHLFVLYLICRLAMAAAVHT</sequence>
<feature type="transmembrane region" description="Helical" evidence="1">
    <location>
        <begin position="12"/>
        <end position="33"/>
    </location>
</feature>
<feature type="transmembrane region" description="Helical" evidence="1">
    <location>
        <begin position="191"/>
        <end position="215"/>
    </location>
</feature>
<organism evidence="2 3">
    <name type="scientific">Agathobacter rectalis</name>
    <dbReference type="NCBI Taxonomy" id="39491"/>
    <lineage>
        <taxon>Bacteria</taxon>
        <taxon>Bacillati</taxon>
        <taxon>Bacillota</taxon>
        <taxon>Clostridia</taxon>
        <taxon>Lachnospirales</taxon>
        <taxon>Lachnospiraceae</taxon>
        <taxon>Agathobacter</taxon>
    </lineage>
</organism>
<gene>
    <name evidence="2" type="ORF">DXD95_05900</name>
</gene>
<keyword evidence="1" id="KW-1133">Transmembrane helix</keyword>
<feature type="transmembrane region" description="Helical" evidence="1">
    <location>
        <begin position="77"/>
        <end position="96"/>
    </location>
</feature>
<comment type="caution">
    <text evidence="2">The sequence shown here is derived from an EMBL/GenBank/DDBJ whole genome shotgun (WGS) entry which is preliminary data.</text>
</comment>
<keyword evidence="1" id="KW-0812">Transmembrane</keyword>
<evidence type="ECO:0000313" key="3">
    <source>
        <dbReference type="Proteomes" id="UP000260642"/>
    </source>
</evidence>
<feature type="transmembrane region" description="Helical" evidence="1">
    <location>
        <begin position="164"/>
        <end position="184"/>
    </location>
</feature>